<dbReference type="EMBL" id="BFAD01000003">
    <property type="protein sequence ID" value="GBE80838.1"/>
    <property type="molecule type" value="Genomic_DNA"/>
</dbReference>
<dbReference type="InParanoid" id="A0A401GF78"/>
<feature type="compositionally biased region" description="Basic and acidic residues" evidence="1">
    <location>
        <begin position="97"/>
        <end position="108"/>
    </location>
</feature>
<evidence type="ECO:0000313" key="3">
    <source>
        <dbReference type="EMBL" id="GBE80838.1"/>
    </source>
</evidence>
<dbReference type="Proteomes" id="UP000287166">
    <property type="component" value="Unassembled WGS sequence"/>
</dbReference>
<dbReference type="RefSeq" id="XP_027611751.1">
    <property type="nucleotide sequence ID" value="XM_027755950.1"/>
</dbReference>
<proteinExistence type="predicted"/>
<evidence type="ECO:0000256" key="2">
    <source>
        <dbReference type="SAM" id="Phobius"/>
    </source>
</evidence>
<keyword evidence="4" id="KW-1185">Reference proteome</keyword>
<comment type="caution">
    <text evidence="3">The sequence shown here is derived from an EMBL/GenBank/DDBJ whole genome shotgun (WGS) entry which is preliminary data.</text>
</comment>
<keyword evidence="2" id="KW-0812">Transmembrane</keyword>
<accession>A0A401GF78</accession>
<dbReference type="AlphaFoldDB" id="A0A401GF78"/>
<dbReference type="GeneID" id="38777755"/>
<feature type="region of interest" description="Disordered" evidence="1">
    <location>
        <begin position="1"/>
        <end position="42"/>
    </location>
</feature>
<feature type="region of interest" description="Disordered" evidence="1">
    <location>
        <begin position="97"/>
        <end position="119"/>
    </location>
</feature>
<gene>
    <name evidence="3" type="ORF">SCP_0305580</name>
</gene>
<sequence length="159" mass="17464">MESLTIEGSAPANSESDWGVCEGAGTGDYTGEPITQPSKGPSLVMVHDSLWPEEDNSETKQEEFRCTVHHERGRCSKGICNEYKAFLKKNKLKGGVVEKERSPADRGPWRSRGQSRDSAASGACSRFSLVPVFGPCFVVMGVSIDLSVFRRCVFRQSSR</sequence>
<organism evidence="3 4">
    <name type="scientific">Sparassis crispa</name>
    <dbReference type="NCBI Taxonomy" id="139825"/>
    <lineage>
        <taxon>Eukaryota</taxon>
        <taxon>Fungi</taxon>
        <taxon>Dikarya</taxon>
        <taxon>Basidiomycota</taxon>
        <taxon>Agaricomycotina</taxon>
        <taxon>Agaricomycetes</taxon>
        <taxon>Polyporales</taxon>
        <taxon>Sparassidaceae</taxon>
        <taxon>Sparassis</taxon>
    </lineage>
</organism>
<name>A0A401GF78_9APHY</name>
<protein>
    <submittedName>
        <fullName evidence="3">Uncharacterized protein</fullName>
    </submittedName>
</protein>
<reference evidence="3 4" key="1">
    <citation type="journal article" date="2018" name="Sci. Rep.">
        <title>Genome sequence of the cauliflower mushroom Sparassis crispa (Hanabiratake) and its association with beneficial usage.</title>
        <authorList>
            <person name="Kiyama R."/>
            <person name="Furutani Y."/>
            <person name="Kawaguchi K."/>
            <person name="Nakanishi T."/>
        </authorList>
    </citation>
    <scope>NUCLEOTIDE SEQUENCE [LARGE SCALE GENOMIC DNA]</scope>
</reference>
<evidence type="ECO:0000313" key="4">
    <source>
        <dbReference type="Proteomes" id="UP000287166"/>
    </source>
</evidence>
<keyword evidence="2" id="KW-0472">Membrane</keyword>
<evidence type="ECO:0000256" key="1">
    <source>
        <dbReference type="SAM" id="MobiDB-lite"/>
    </source>
</evidence>
<keyword evidence="2" id="KW-1133">Transmembrane helix</keyword>
<feature type="transmembrane region" description="Helical" evidence="2">
    <location>
        <begin position="127"/>
        <end position="149"/>
    </location>
</feature>